<keyword evidence="2" id="KW-1133">Transmembrane helix</keyword>
<evidence type="ECO:0000256" key="2">
    <source>
        <dbReference type="SAM" id="Phobius"/>
    </source>
</evidence>
<proteinExistence type="predicted"/>
<dbReference type="EMBL" id="FJVC01000220">
    <property type="protein sequence ID" value="CZT45697.1"/>
    <property type="molecule type" value="Genomic_DNA"/>
</dbReference>
<dbReference type="InterPro" id="IPR027417">
    <property type="entry name" value="P-loop_NTPase"/>
</dbReference>
<keyword evidence="2" id="KW-0472">Membrane</keyword>
<feature type="region of interest" description="Disordered" evidence="1">
    <location>
        <begin position="38"/>
        <end position="74"/>
    </location>
</feature>
<dbReference type="SUPFAM" id="SSF52540">
    <property type="entry name" value="P-loop containing nucleoside triphosphate hydrolases"/>
    <property type="match status" value="1"/>
</dbReference>
<name>A0A1E1M9C7_RHYSE</name>
<organism evidence="3 4">
    <name type="scientific">Rhynchosporium secalis</name>
    <name type="common">Barley scald fungus</name>
    <dbReference type="NCBI Taxonomy" id="38038"/>
    <lineage>
        <taxon>Eukaryota</taxon>
        <taxon>Fungi</taxon>
        <taxon>Dikarya</taxon>
        <taxon>Ascomycota</taxon>
        <taxon>Pezizomycotina</taxon>
        <taxon>Leotiomycetes</taxon>
        <taxon>Helotiales</taxon>
        <taxon>Ploettnerulaceae</taxon>
        <taxon>Rhynchosporium</taxon>
    </lineage>
</organism>
<dbReference type="Gene3D" id="3.40.50.300">
    <property type="entry name" value="P-loop containing nucleotide triphosphate hydrolases"/>
    <property type="match status" value="1"/>
</dbReference>
<evidence type="ECO:0000256" key="1">
    <source>
        <dbReference type="SAM" id="MobiDB-lite"/>
    </source>
</evidence>
<reference evidence="4" key="1">
    <citation type="submission" date="2016-03" db="EMBL/GenBank/DDBJ databases">
        <authorList>
            <person name="Guldener U."/>
        </authorList>
    </citation>
    <scope>NUCLEOTIDE SEQUENCE [LARGE SCALE GENOMIC DNA]</scope>
</reference>
<dbReference type="Proteomes" id="UP000177625">
    <property type="component" value="Unassembled WGS sequence"/>
</dbReference>
<evidence type="ECO:0000313" key="4">
    <source>
        <dbReference type="Proteomes" id="UP000177625"/>
    </source>
</evidence>
<accession>A0A1E1M9C7</accession>
<gene>
    <name evidence="3" type="ORF">RSE6_06027</name>
</gene>
<protein>
    <submittedName>
        <fullName evidence="3">Uncharacterized protein</fullName>
    </submittedName>
</protein>
<sequence>MDSRHISNTLEGPKSNHNSSNYALFSYYGIRRPSIQERQKIPTLQNRRRNEQHDQEDHESGDLKREAPPGQIQHGSGEAFQTLLVIALLATVFWNTVFFYARHSDTPLLLPLQTSDQLVSSPLPVPSLLPEDTRKPSLPIIAIIGRTGAGKSTFIKTLDGLSIGKAPASYSLSLETENASDTMEFTFYKFNYASKYGTAAWIIETPGLLDANLSDTDIMRGIRTTLDENRLDNRNIHMIYPYYLTLPKFNDEAHKFCYFQGLIGLDITGRIALVTTRQCLSDPVNIAVARCLRIGDFAEVAAWTVPINIRDAPPEASSSQSSYKIKASA</sequence>
<keyword evidence="4" id="KW-1185">Reference proteome</keyword>
<feature type="compositionally biased region" description="Basic and acidic residues" evidence="1">
    <location>
        <begin position="48"/>
        <end position="67"/>
    </location>
</feature>
<keyword evidence="2" id="KW-0812">Transmembrane</keyword>
<feature type="transmembrane region" description="Helical" evidence="2">
    <location>
        <begin position="82"/>
        <end position="101"/>
    </location>
</feature>
<dbReference type="AlphaFoldDB" id="A0A1E1M9C7"/>
<evidence type="ECO:0000313" key="3">
    <source>
        <dbReference type="EMBL" id="CZT45697.1"/>
    </source>
</evidence>